<keyword evidence="6" id="KW-0418">Kinase</keyword>
<dbReference type="Pfam" id="PF05227">
    <property type="entry name" value="CHASE3"/>
    <property type="match status" value="1"/>
</dbReference>
<evidence type="ECO:0000256" key="7">
    <source>
        <dbReference type="ARBA" id="ARBA00022840"/>
    </source>
</evidence>
<dbReference type="EMBL" id="BMZH01000011">
    <property type="protein sequence ID" value="GHB00820.1"/>
    <property type="molecule type" value="Genomic_DNA"/>
</dbReference>
<proteinExistence type="predicted"/>
<evidence type="ECO:0000256" key="8">
    <source>
        <dbReference type="SAM" id="Phobius"/>
    </source>
</evidence>
<keyword evidence="8" id="KW-0472">Membrane</keyword>
<dbReference type="Gene3D" id="3.30.565.10">
    <property type="entry name" value="Histidine kinase-like ATPase, C-terminal domain"/>
    <property type="match status" value="1"/>
</dbReference>
<comment type="catalytic activity">
    <reaction evidence="1">
        <text>ATP + protein L-histidine = ADP + protein N-phospho-L-histidine.</text>
        <dbReference type="EC" id="2.7.13.3"/>
    </reaction>
</comment>
<evidence type="ECO:0000256" key="2">
    <source>
        <dbReference type="ARBA" id="ARBA00012438"/>
    </source>
</evidence>
<organism evidence="10 11">
    <name type="scientific">Algimonas arctica</name>
    <dbReference type="NCBI Taxonomy" id="1479486"/>
    <lineage>
        <taxon>Bacteria</taxon>
        <taxon>Pseudomonadati</taxon>
        <taxon>Pseudomonadota</taxon>
        <taxon>Alphaproteobacteria</taxon>
        <taxon>Maricaulales</taxon>
        <taxon>Robiginitomaculaceae</taxon>
        <taxon>Algimonas</taxon>
    </lineage>
</organism>
<dbReference type="Proteomes" id="UP000634004">
    <property type="component" value="Unassembled WGS sequence"/>
</dbReference>
<keyword evidence="4" id="KW-0808">Transferase</keyword>
<reference evidence="10" key="1">
    <citation type="journal article" date="2014" name="Int. J. Syst. Evol. Microbiol.">
        <title>Complete genome sequence of Corynebacterium casei LMG S-19264T (=DSM 44701T), isolated from a smear-ripened cheese.</title>
        <authorList>
            <consortium name="US DOE Joint Genome Institute (JGI-PGF)"/>
            <person name="Walter F."/>
            <person name="Albersmeier A."/>
            <person name="Kalinowski J."/>
            <person name="Ruckert C."/>
        </authorList>
    </citation>
    <scope>NUCLEOTIDE SEQUENCE</scope>
    <source>
        <strain evidence="10">KCTC 32513</strain>
    </source>
</reference>
<keyword evidence="7" id="KW-0067">ATP-binding</keyword>
<keyword evidence="8" id="KW-0812">Transmembrane</keyword>
<dbReference type="InterPro" id="IPR011102">
    <property type="entry name" value="Sig_transdc_His_kinase_HWE"/>
</dbReference>
<reference evidence="10" key="2">
    <citation type="submission" date="2020-09" db="EMBL/GenBank/DDBJ databases">
        <authorList>
            <person name="Sun Q."/>
            <person name="Kim S."/>
        </authorList>
    </citation>
    <scope>NUCLEOTIDE SEQUENCE</scope>
    <source>
        <strain evidence="10">KCTC 32513</strain>
    </source>
</reference>
<dbReference type="CDD" id="cd19410">
    <property type="entry name" value="HK9-like_sensor"/>
    <property type="match status" value="1"/>
</dbReference>
<comment type="caution">
    <text evidence="10">The sequence shown here is derived from an EMBL/GenBank/DDBJ whole genome shotgun (WGS) entry which is preliminary data.</text>
</comment>
<evidence type="ECO:0000256" key="3">
    <source>
        <dbReference type="ARBA" id="ARBA00022553"/>
    </source>
</evidence>
<name>A0A8J3CRD8_9PROT</name>
<dbReference type="SMART" id="SM00911">
    <property type="entry name" value="HWE_HK"/>
    <property type="match status" value="1"/>
</dbReference>
<dbReference type="PANTHER" id="PTHR41523:SF8">
    <property type="entry name" value="ETHYLENE RESPONSE SENSOR PROTEIN"/>
    <property type="match status" value="1"/>
</dbReference>
<dbReference type="GO" id="GO:0005524">
    <property type="term" value="F:ATP binding"/>
    <property type="evidence" value="ECO:0007669"/>
    <property type="project" value="UniProtKB-KW"/>
</dbReference>
<feature type="transmembrane region" description="Helical" evidence="8">
    <location>
        <begin position="187"/>
        <end position="207"/>
    </location>
</feature>
<evidence type="ECO:0000256" key="6">
    <source>
        <dbReference type="ARBA" id="ARBA00022777"/>
    </source>
</evidence>
<evidence type="ECO:0000259" key="9">
    <source>
        <dbReference type="SMART" id="SM00911"/>
    </source>
</evidence>
<dbReference type="InterPro" id="IPR007891">
    <property type="entry name" value="CHASE3"/>
</dbReference>
<keyword evidence="11" id="KW-1185">Reference proteome</keyword>
<dbReference type="EC" id="2.7.13.3" evidence="2"/>
<dbReference type="GO" id="GO:0004673">
    <property type="term" value="F:protein histidine kinase activity"/>
    <property type="evidence" value="ECO:0007669"/>
    <property type="project" value="UniProtKB-EC"/>
</dbReference>
<feature type="transmembrane region" description="Helical" evidence="8">
    <location>
        <begin position="6"/>
        <end position="30"/>
    </location>
</feature>
<dbReference type="PANTHER" id="PTHR41523">
    <property type="entry name" value="TWO-COMPONENT SYSTEM SENSOR PROTEIN"/>
    <property type="match status" value="1"/>
</dbReference>
<dbReference type="InterPro" id="IPR036890">
    <property type="entry name" value="HATPase_C_sf"/>
</dbReference>
<feature type="domain" description="Signal transduction histidine kinase HWE region" evidence="9">
    <location>
        <begin position="232"/>
        <end position="315"/>
    </location>
</feature>
<sequence>MINTKLIGLLATVVAILIAVVAGIGLFTFVRFVDAEHDARTVVKSATAYSNALDQLKGGVLDAETGQRGYLLTGDRDYLAPYISVRDSLDATTPTDWAQLAFRDGTDSELRQLVDYKLTEMDETIRLFETGNPRAALRMIQTDRGADFMRDIRAAIQSRKSEAYAIADAAEQQSIAYGARTEKISTFLAALLGLAALMGAVTIYLWISADKAVADAEEAVDTAERIEVIANELNHRMKNMFTITQGMLRQSARGRSESVREFAQEASERVMAMSHAYSISQSIDASRSMSSADIFARVVQAQLLEAHTFNASGSTVFFKENAVTPLALILHEWTTNTLKYGAWNLHNDAKSEGHVTLSVSEGDEGVLVLLWDEQCDRAGQPDPAPTGYGSKLIKACASQLGGTVSYDWHNEGVRIRLTLDKSRS</sequence>
<dbReference type="AlphaFoldDB" id="A0A8J3CRD8"/>
<evidence type="ECO:0000256" key="1">
    <source>
        <dbReference type="ARBA" id="ARBA00000085"/>
    </source>
</evidence>
<evidence type="ECO:0000313" key="10">
    <source>
        <dbReference type="EMBL" id="GHB00820.1"/>
    </source>
</evidence>
<keyword evidence="8" id="KW-1133">Transmembrane helix</keyword>
<evidence type="ECO:0000256" key="4">
    <source>
        <dbReference type="ARBA" id="ARBA00022679"/>
    </source>
</evidence>
<gene>
    <name evidence="10" type="ORF">GCM10009069_24640</name>
</gene>
<accession>A0A8J3CRD8</accession>
<keyword evidence="3" id="KW-0597">Phosphoprotein</keyword>
<protein>
    <recommendedName>
        <fullName evidence="2">histidine kinase</fullName>
        <ecNumber evidence="2">2.7.13.3</ecNumber>
    </recommendedName>
</protein>
<evidence type="ECO:0000313" key="11">
    <source>
        <dbReference type="Proteomes" id="UP000634004"/>
    </source>
</evidence>
<evidence type="ECO:0000256" key="5">
    <source>
        <dbReference type="ARBA" id="ARBA00022741"/>
    </source>
</evidence>
<keyword evidence="5" id="KW-0547">Nucleotide-binding</keyword>
<dbReference type="RefSeq" id="WP_189498879.1">
    <property type="nucleotide sequence ID" value="NZ_BMZH01000011.1"/>
</dbReference>
<dbReference type="Pfam" id="PF07536">
    <property type="entry name" value="HWE_HK"/>
    <property type="match status" value="1"/>
</dbReference>